<comment type="caution">
    <text evidence="2">The sequence shown here is derived from an EMBL/GenBank/DDBJ whole genome shotgun (WGS) entry which is preliminary data.</text>
</comment>
<gene>
    <name evidence="2" type="ORF">GWI33_001188</name>
</gene>
<dbReference type="EMBL" id="JAACXV010019571">
    <property type="protein sequence ID" value="KAF7263771.1"/>
    <property type="molecule type" value="Genomic_DNA"/>
</dbReference>
<protein>
    <submittedName>
        <fullName evidence="2">Uncharacterized protein</fullName>
    </submittedName>
</protein>
<dbReference type="AlphaFoldDB" id="A0A834LXG3"/>
<evidence type="ECO:0000313" key="3">
    <source>
        <dbReference type="Proteomes" id="UP000625711"/>
    </source>
</evidence>
<reference evidence="2" key="1">
    <citation type="submission" date="2020-08" db="EMBL/GenBank/DDBJ databases">
        <title>Genome sequencing and assembly of the red palm weevil Rhynchophorus ferrugineus.</title>
        <authorList>
            <person name="Dias G.B."/>
            <person name="Bergman C.M."/>
            <person name="Manee M."/>
        </authorList>
    </citation>
    <scope>NUCLEOTIDE SEQUENCE</scope>
    <source>
        <strain evidence="2">AA-2017</strain>
        <tissue evidence="2">Whole larva</tissue>
    </source>
</reference>
<sequence length="113" mass="12590">MISQDLFENTVYRNTANPIRSLYLKENPQHFLLEPYQDQKEQAEPKGKIIKLALGTSPDACPIPHCGVPSESDEDASRRRQGEHEEELEERVGREGGSRLGGSGAVGARWCIV</sequence>
<proteinExistence type="predicted"/>
<accession>A0A834LXG3</accession>
<evidence type="ECO:0000256" key="1">
    <source>
        <dbReference type="SAM" id="MobiDB-lite"/>
    </source>
</evidence>
<feature type="region of interest" description="Disordered" evidence="1">
    <location>
        <begin position="65"/>
        <end position="113"/>
    </location>
</feature>
<organism evidence="2 3">
    <name type="scientific">Rhynchophorus ferrugineus</name>
    <name type="common">Red palm weevil</name>
    <name type="synonym">Curculio ferrugineus</name>
    <dbReference type="NCBI Taxonomy" id="354439"/>
    <lineage>
        <taxon>Eukaryota</taxon>
        <taxon>Metazoa</taxon>
        <taxon>Ecdysozoa</taxon>
        <taxon>Arthropoda</taxon>
        <taxon>Hexapoda</taxon>
        <taxon>Insecta</taxon>
        <taxon>Pterygota</taxon>
        <taxon>Neoptera</taxon>
        <taxon>Endopterygota</taxon>
        <taxon>Coleoptera</taxon>
        <taxon>Polyphaga</taxon>
        <taxon>Cucujiformia</taxon>
        <taxon>Curculionidae</taxon>
        <taxon>Dryophthorinae</taxon>
        <taxon>Rhynchophorus</taxon>
    </lineage>
</organism>
<name>A0A834LXG3_RHYFE</name>
<keyword evidence="3" id="KW-1185">Reference proteome</keyword>
<evidence type="ECO:0000313" key="2">
    <source>
        <dbReference type="EMBL" id="KAF7263771.1"/>
    </source>
</evidence>
<dbReference type="Proteomes" id="UP000625711">
    <property type="component" value="Unassembled WGS sequence"/>
</dbReference>